<evidence type="ECO:0000313" key="2">
    <source>
        <dbReference type="Proteomes" id="UP000635628"/>
    </source>
</evidence>
<proteinExistence type="predicted"/>
<reference evidence="1" key="1">
    <citation type="submission" date="2020-05" db="EMBL/GenBank/DDBJ databases">
        <authorList>
            <person name="Petersen J."/>
            <person name="Sayavedra L."/>
        </authorList>
    </citation>
    <scope>NUCLEOTIDE SEQUENCE</scope>
    <source>
        <strain evidence="1">B azoricus SOX Menez Gwen</strain>
    </source>
</reference>
<dbReference type="EMBL" id="CAESAP020000021">
    <property type="protein sequence ID" value="CAB5494506.1"/>
    <property type="molecule type" value="Genomic_DNA"/>
</dbReference>
<keyword evidence="2" id="KW-1185">Reference proteome</keyword>
<protein>
    <submittedName>
        <fullName evidence="1">Uncharacterized protein</fullName>
    </submittedName>
</protein>
<gene>
    <name evidence="1" type="ORF">AZO1586R_81</name>
</gene>
<accession>A0ACA8ZMR1</accession>
<comment type="caution">
    <text evidence="1">The sequence shown here is derived from an EMBL/GenBank/DDBJ whole genome shotgun (WGS) entry which is preliminary data.</text>
</comment>
<feature type="non-terminal residue" evidence="1">
    <location>
        <position position="27"/>
    </location>
</feature>
<dbReference type="Proteomes" id="UP000635628">
    <property type="component" value="Unassembled WGS sequence"/>
</dbReference>
<sequence length="27" mass="3179">MRYLHITLMFIVCTISINLHADVIECE</sequence>
<name>A0ACA8ZMR1_9GAMM</name>
<evidence type="ECO:0000313" key="1">
    <source>
        <dbReference type="EMBL" id="CAB5494506.1"/>
    </source>
</evidence>
<organism evidence="1 2">
    <name type="scientific">Bathymodiolus azoricus thioautotrophic gill symbiont</name>
    <dbReference type="NCBI Taxonomy" id="235205"/>
    <lineage>
        <taxon>Bacteria</taxon>
        <taxon>Pseudomonadati</taxon>
        <taxon>Pseudomonadota</taxon>
        <taxon>Gammaproteobacteria</taxon>
        <taxon>sulfur-oxidizing symbionts</taxon>
    </lineage>
</organism>